<keyword evidence="4" id="KW-0812">Transmembrane</keyword>
<dbReference type="InterPro" id="IPR003820">
    <property type="entry name" value="KdpC"/>
</dbReference>
<evidence type="ECO:0000256" key="9">
    <source>
        <dbReference type="ARBA" id="ARBA00023065"/>
    </source>
</evidence>
<evidence type="ECO:0000256" key="6">
    <source>
        <dbReference type="ARBA" id="ARBA00022840"/>
    </source>
</evidence>
<keyword evidence="1" id="KW-0813">Transport</keyword>
<keyword evidence="3" id="KW-0633">Potassium transport</keyword>
<organism evidence="11 12">
    <name type="scientific">Acidiferrimicrobium australe</name>
    <dbReference type="NCBI Taxonomy" id="2664430"/>
    <lineage>
        <taxon>Bacteria</taxon>
        <taxon>Bacillati</taxon>
        <taxon>Actinomycetota</taxon>
        <taxon>Acidimicrobiia</taxon>
        <taxon>Acidimicrobiales</taxon>
        <taxon>Acidimicrobiaceae</taxon>
        <taxon>Acidiferrimicrobium</taxon>
    </lineage>
</organism>
<accession>A0ABW9QNL8</accession>
<evidence type="ECO:0000313" key="12">
    <source>
        <dbReference type="Proteomes" id="UP000437736"/>
    </source>
</evidence>
<dbReference type="Proteomes" id="UP000437736">
    <property type="component" value="Unassembled WGS sequence"/>
</dbReference>
<comment type="caution">
    <text evidence="11">The sequence shown here is derived from an EMBL/GenBank/DDBJ whole genome shotgun (WGS) entry which is preliminary data.</text>
</comment>
<evidence type="ECO:0000256" key="2">
    <source>
        <dbReference type="ARBA" id="ARBA00022475"/>
    </source>
</evidence>
<evidence type="ECO:0000256" key="10">
    <source>
        <dbReference type="ARBA" id="ARBA00023136"/>
    </source>
</evidence>
<protein>
    <submittedName>
        <fullName evidence="11">Potassium-transporting ATPase subunit C</fullName>
    </submittedName>
</protein>
<reference evidence="11 12" key="1">
    <citation type="submission" date="2019-11" db="EMBL/GenBank/DDBJ databases">
        <title>Acidiferrimicrobium australis gen. nov., sp. nov., an acidophilic and obligately heterotrophic, member of the Actinobacteria that catalyses dissimilatory oxido- reduction of iron isolated from metal-rich acidic water in Chile.</title>
        <authorList>
            <person name="Gonzalez D."/>
            <person name="Huber K."/>
            <person name="Hedrich S."/>
            <person name="Rojas-Villalobos C."/>
            <person name="Quatrini R."/>
            <person name="Dinamarca M.A."/>
            <person name="Schwarz A."/>
            <person name="Canales C."/>
            <person name="Nancucheo I."/>
        </authorList>
    </citation>
    <scope>NUCLEOTIDE SEQUENCE [LARGE SCALE GENOMIC DNA]</scope>
    <source>
        <strain evidence="11 12">USS-CCA1</strain>
    </source>
</reference>
<keyword evidence="8" id="KW-1133">Transmembrane helix</keyword>
<gene>
    <name evidence="11" type="ORF">GHK86_00920</name>
</gene>
<dbReference type="PANTHER" id="PTHR30042:SF2">
    <property type="entry name" value="POTASSIUM-TRANSPORTING ATPASE KDPC SUBUNIT"/>
    <property type="match status" value="1"/>
</dbReference>
<dbReference type="EMBL" id="WJHE01000032">
    <property type="protein sequence ID" value="MST31294.1"/>
    <property type="molecule type" value="Genomic_DNA"/>
</dbReference>
<name>A0ABW9QNL8_9ACTN</name>
<keyword evidence="12" id="KW-1185">Reference proteome</keyword>
<keyword evidence="7" id="KW-0630">Potassium</keyword>
<evidence type="ECO:0000256" key="1">
    <source>
        <dbReference type="ARBA" id="ARBA00022448"/>
    </source>
</evidence>
<keyword evidence="9" id="KW-0406">Ion transport</keyword>
<evidence type="ECO:0000313" key="11">
    <source>
        <dbReference type="EMBL" id="MST31294.1"/>
    </source>
</evidence>
<proteinExistence type="predicted"/>
<dbReference type="Pfam" id="PF02669">
    <property type="entry name" value="KdpC"/>
    <property type="match status" value="1"/>
</dbReference>
<evidence type="ECO:0000256" key="8">
    <source>
        <dbReference type="ARBA" id="ARBA00022989"/>
    </source>
</evidence>
<dbReference type="PIRSF" id="PIRSF001296">
    <property type="entry name" value="K_ATPase_KdpC"/>
    <property type="match status" value="1"/>
</dbReference>
<dbReference type="PANTHER" id="PTHR30042">
    <property type="entry name" value="POTASSIUM-TRANSPORTING ATPASE C CHAIN"/>
    <property type="match status" value="1"/>
</dbReference>
<evidence type="ECO:0000256" key="3">
    <source>
        <dbReference type="ARBA" id="ARBA00022538"/>
    </source>
</evidence>
<keyword evidence="2" id="KW-1003">Cell membrane</keyword>
<sequence>MIRHLRRAVLISIVFFAVCGLAYPWAVTGISQAFLPYQANGSLTAHGSAPVGQPWKGPLWFQGRPDPYTPDATGPSVADLGPRSKVLLHDVKARIAQLRAEGITPTSDLVTYSFYGSSANITPHSAYVQVDAVARARHLSPATLRRLVASHVTPAQFGFLGSPYVNVLKLNEALARLR</sequence>
<keyword evidence="5" id="KW-0547">Nucleotide-binding</keyword>
<evidence type="ECO:0000256" key="7">
    <source>
        <dbReference type="ARBA" id="ARBA00022958"/>
    </source>
</evidence>
<evidence type="ECO:0000256" key="4">
    <source>
        <dbReference type="ARBA" id="ARBA00022692"/>
    </source>
</evidence>
<keyword evidence="10" id="KW-0472">Membrane</keyword>
<evidence type="ECO:0000256" key="5">
    <source>
        <dbReference type="ARBA" id="ARBA00022741"/>
    </source>
</evidence>
<keyword evidence="6" id="KW-0067">ATP-binding</keyword>